<sequence length="62" mass="6626">MGSSLYELETLQGSHEDPTKTSTTGINISESGGHRQQQPGTGQVGNLVRESPGPRNPAEHRL</sequence>
<evidence type="ECO:0000313" key="3">
    <source>
        <dbReference type="Proteomes" id="UP000008744"/>
    </source>
</evidence>
<reference evidence="2 3" key="1">
    <citation type="journal article" date="2007" name="Nature">
        <title>Evolution of genes and genomes on the Drosophila phylogeny.</title>
        <authorList>
            <consortium name="Drosophila 12 Genomes Consortium"/>
            <person name="Clark A.G."/>
            <person name="Eisen M.B."/>
            <person name="Smith D.R."/>
            <person name="Bergman C.M."/>
            <person name="Oliver B."/>
            <person name="Markow T.A."/>
            <person name="Kaufman T.C."/>
            <person name="Kellis M."/>
            <person name="Gelbart W."/>
            <person name="Iyer V.N."/>
            <person name="Pollard D.A."/>
            <person name="Sackton T.B."/>
            <person name="Larracuente A.M."/>
            <person name="Singh N.D."/>
            <person name="Abad J.P."/>
            <person name="Abt D.N."/>
            <person name="Adryan B."/>
            <person name="Aguade M."/>
            <person name="Akashi H."/>
            <person name="Anderson W.W."/>
            <person name="Aquadro C.F."/>
            <person name="Ardell D.H."/>
            <person name="Arguello R."/>
            <person name="Artieri C.G."/>
            <person name="Barbash D.A."/>
            <person name="Barker D."/>
            <person name="Barsanti P."/>
            <person name="Batterham P."/>
            <person name="Batzoglou S."/>
            <person name="Begun D."/>
            <person name="Bhutkar A."/>
            <person name="Blanco E."/>
            <person name="Bosak S.A."/>
            <person name="Bradley R.K."/>
            <person name="Brand A.D."/>
            <person name="Brent M.R."/>
            <person name="Brooks A.N."/>
            <person name="Brown R.H."/>
            <person name="Butlin R.K."/>
            <person name="Caggese C."/>
            <person name="Calvi B.R."/>
            <person name="Bernardo de Carvalho A."/>
            <person name="Caspi A."/>
            <person name="Castrezana S."/>
            <person name="Celniker S.E."/>
            <person name="Chang J.L."/>
            <person name="Chapple C."/>
            <person name="Chatterji S."/>
            <person name="Chinwalla A."/>
            <person name="Civetta A."/>
            <person name="Clifton S.W."/>
            <person name="Comeron J.M."/>
            <person name="Costello J.C."/>
            <person name="Coyne J.A."/>
            <person name="Daub J."/>
            <person name="David R.G."/>
            <person name="Delcher A.L."/>
            <person name="Delehaunty K."/>
            <person name="Do C.B."/>
            <person name="Ebling H."/>
            <person name="Edwards K."/>
            <person name="Eickbush T."/>
            <person name="Evans J.D."/>
            <person name="Filipski A."/>
            <person name="Findeiss S."/>
            <person name="Freyhult E."/>
            <person name="Fulton L."/>
            <person name="Fulton R."/>
            <person name="Garcia A.C."/>
            <person name="Gardiner A."/>
            <person name="Garfield D.A."/>
            <person name="Garvin B.E."/>
            <person name="Gibson G."/>
            <person name="Gilbert D."/>
            <person name="Gnerre S."/>
            <person name="Godfrey J."/>
            <person name="Good R."/>
            <person name="Gotea V."/>
            <person name="Gravely B."/>
            <person name="Greenberg A.J."/>
            <person name="Griffiths-Jones S."/>
            <person name="Gross S."/>
            <person name="Guigo R."/>
            <person name="Gustafson E.A."/>
            <person name="Haerty W."/>
            <person name="Hahn M.W."/>
            <person name="Halligan D.L."/>
            <person name="Halpern A.L."/>
            <person name="Halter G.M."/>
            <person name="Han M.V."/>
            <person name="Heger A."/>
            <person name="Hillier L."/>
            <person name="Hinrichs A.S."/>
            <person name="Holmes I."/>
            <person name="Hoskins R.A."/>
            <person name="Hubisz M.J."/>
            <person name="Hultmark D."/>
            <person name="Huntley M.A."/>
            <person name="Jaffe D.B."/>
            <person name="Jagadeeshan S."/>
            <person name="Jeck W.R."/>
            <person name="Johnson J."/>
            <person name="Jones C.D."/>
            <person name="Jordan W.C."/>
            <person name="Karpen G.H."/>
            <person name="Kataoka E."/>
            <person name="Keightley P.D."/>
            <person name="Kheradpour P."/>
            <person name="Kirkness E.F."/>
            <person name="Koerich L.B."/>
            <person name="Kristiansen K."/>
            <person name="Kudrna D."/>
            <person name="Kulathinal R.J."/>
            <person name="Kumar S."/>
            <person name="Kwok R."/>
            <person name="Lander E."/>
            <person name="Langley C.H."/>
            <person name="Lapoint R."/>
            <person name="Lazzaro B.P."/>
            <person name="Lee S.J."/>
            <person name="Levesque L."/>
            <person name="Li R."/>
            <person name="Lin C.F."/>
            <person name="Lin M.F."/>
            <person name="Lindblad-Toh K."/>
            <person name="Llopart A."/>
            <person name="Long M."/>
            <person name="Low L."/>
            <person name="Lozovsky E."/>
            <person name="Lu J."/>
            <person name="Luo M."/>
            <person name="Machado C.A."/>
            <person name="Makalowski W."/>
            <person name="Marzo M."/>
            <person name="Matsuda M."/>
            <person name="Matzkin L."/>
            <person name="McAllister B."/>
            <person name="McBride C.S."/>
            <person name="McKernan B."/>
            <person name="McKernan K."/>
            <person name="Mendez-Lago M."/>
            <person name="Minx P."/>
            <person name="Mollenhauer M.U."/>
            <person name="Montooth K."/>
            <person name="Mount S.M."/>
            <person name="Mu X."/>
            <person name="Myers E."/>
            <person name="Negre B."/>
            <person name="Newfeld S."/>
            <person name="Nielsen R."/>
            <person name="Noor M.A."/>
            <person name="O'Grady P."/>
            <person name="Pachter L."/>
            <person name="Papaceit M."/>
            <person name="Parisi M.J."/>
            <person name="Parisi M."/>
            <person name="Parts L."/>
            <person name="Pedersen J.S."/>
            <person name="Pesole G."/>
            <person name="Phillippy A.M."/>
            <person name="Ponting C.P."/>
            <person name="Pop M."/>
            <person name="Porcelli D."/>
            <person name="Powell J.R."/>
            <person name="Prohaska S."/>
            <person name="Pruitt K."/>
            <person name="Puig M."/>
            <person name="Quesneville H."/>
            <person name="Ram K.R."/>
            <person name="Rand D."/>
            <person name="Rasmussen M.D."/>
            <person name="Reed L.K."/>
            <person name="Reenan R."/>
            <person name="Reily A."/>
            <person name="Remington K.A."/>
            <person name="Rieger T.T."/>
            <person name="Ritchie M.G."/>
            <person name="Robin C."/>
            <person name="Rogers Y.H."/>
            <person name="Rohde C."/>
            <person name="Rozas J."/>
            <person name="Rubenfield M.J."/>
            <person name="Ruiz A."/>
            <person name="Russo S."/>
            <person name="Salzberg S.L."/>
            <person name="Sanchez-Gracia A."/>
            <person name="Saranga D.J."/>
            <person name="Sato H."/>
            <person name="Schaeffer S.W."/>
            <person name="Schatz M.C."/>
            <person name="Schlenke T."/>
            <person name="Schwartz R."/>
            <person name="Segarra C."/>
            <person name="Singh R.S."/>
            <person name="Sirot L."/>
            <person name="Sirota M."/>
            <person name="Sisneros N.B."/>
            <person name="Smith C.D."/>
            <person name="Smith T.F."/>
            <person name="Spieth J."/>
            <person name="Stage D.E."/>
            <person name="Stark A."/>
            <person name="Stephan W."/>
            <person name="Strausberg R.L."/>
            <person name="Strempel S."/>
            <person name="Sturgill D."/>
            <person name="Sutton G."/>
            <person name="Sutton G.G."/>
            <person name="Tao W."/>
            <person name="Teichmann S."/>
            <person name="Tobari Y.N."/>
            <person name="Tomimura Y."/>
            <person name="Tsolas J.M."/>
            <person name="Valente V.L."/>
            <person name="Venter E."/>
            <person name="Venter J.C."/>
            <person name="Vicario S."/>
            <person name="Vieira F.G."/>
            <person name="Vilella A.J."/>
            <person name="Villasante A."/>
            <person name="Walenz B."/>
            <person name="Wang J."/>
            <person name="Wasserman M."/>
            <person name="Watts T."/>
            <person name="Wilson D."/>
            <person name="Wilson R.K."/>
            <person name="Wing R.A."/>
            <person name="Wolfner M.F."/>
            <person name="Wong A."/>
            <person name="Wong G.K."/>
            <person name="Wu C.I."/>
            <person name="Wu G."/>
            <person name="Yamamoto D."/>
            <person name="Yang H.P."/>
            <person name="Yang S.P."/>
            <person name="Yorke J.A."/>
            <person name="Yoshida K."/>
            <person name="Zdobnov E."/>
            <person name="Zhang P."/>
            <person name="Zhang Y."/>
            <person name="Zimin A.V."/>
            <person name="Baldwin J."/>
            <person name="Abdouelleil A."/>
            <person name="Abdulkadir J."/>
            <person name="Abebe A."/>
            <person name="Abera B."/>
            <person name="Abreu J."/>
            <person name="Acer S.C."/>
            <person name="Aftuck L."/>
            <person name="Alexander A."/>
            <person name="An P."/>
            <person name="Anderson E."/>
            <person name="Anderson S."/>
            <person name="Arachi H."/>
            <person name="Azer M."/>
            <person name="Bachantsang P."/>
            <person name="Barry A."/>
            <person name="Bayul T."/>
            <person name="Berlin A."/>
            <person name="Bessette D."/>
            <person name="Bloom T."/>
            <person name="Blye J."/>
            <person name="Boguslavskiy L."/>
            <person name="Bonnet C."/>
            <person name="Boukhgalter B."/>
            <person name="Bourzgui I."/>
            <person name="Brown A."/>
            <person name="Cahill P."/>
            <person name="Channer S."/>
            <person name="Cheshatsang Y."/>
            <person name="Chuda L."/>
            <person name="Citroen M."/>
            <person name="Collymore A."/>
            <person name="Cooke P."/>
            <person name="Costello M."/>
            <person name="D'Aco K."/>
            <person name="Daza R."/>
            <person name="De Haan G."/>
            <person name="DeGray S."/>
            <person name="DeMaso C."/>
            <person name="Dhargay N."/>
            <person name="Dooley K."/>
            <person name="Dooley E."/>
            <person name="Doricent M."/>
            <person name="Dorje P."/>
            <person name="Dorjee K."/>
            <person name="Dupes A."/>
            <person name="Elong R."/>
            <person name="Falk J."/>
            <person name="Farina A."/>
            <person name="Faro S."/>
            <person name="Ferguson D."/>
            <person name="Fisher S."/>
            <person name="Foley C.D."/>
            <person name="Franke A."/>
            <person name="Friedrich D."/>
            <person name="Gadbois L."/>
            <person name="Gearin G."/>
            <person name="Gearin C.R."/>
            <person name="Giannoukos G."/>
            <person name="Goode T."/>
            <person name="Graham J."/>
            <person name="Grandbois E."/>
            <person name="Grewal S."/>
            <person name="Gyaltsen K."/>
            <person name="Hafez N."/>
            <person name="Hagos B."/>
            <person name="Hall J."/>
            <person name="Henson C."/>
            <person name="Hollinger A."/>
            <person name="Honan T."/>
            <person name="Huard M.D."/>
            <person name="Hughes L."/>
            <person name="Hurhula B."/>
            <person name="Husby M.E."/>
            <person name="Kamat A."/>
            <person name="Kanga B."/>
            <person name="Kashin S."/>
            <person name="Khazanovich D."/>
            <person name="Kisner P."/>
            <person name="Lance K."/>
            <person name="Lara M."/>
            <person name="Lee W."/>
            <person name="Lennon N."/>
            <person name="Letendre F."/>
            <person name="LeVine R."/>
            <person name="Lipovsky A."/>
            <person name="Liu X."/>
            <person name="Liu J."/>
            <person name="Liu S."/>
            <person name="Lokyitsang T."/>
            <person name="Lokyitsang Y."/>
            <person name="Lubonja R."/>
            <person name="Lui A."/>
            <person name="MacDonald P."/>
            <person name="Magnisalis V."/>
            <person name="Maru K."/>
            <person name="Matthews C."/>
            <person name="McCusker W."/>
            <person name="McDonough S."/>
            <person name="Mehta T."/>
            <person name="Meldrim J."/>
            <person name="Meneus L."/>
            <person name="Mihai O."/>
            <person name="Mihalev A."/>
            <person name="Mihova T."/>
            <person name="Mittelman R."/>
            <person name="Mlenga V."/>
            <person name="Montmayeur A."/>
            <person name="Mulrain L."/>
            <person name="Navidi A."/>
            <person name="Naylor J."/>
            <person name="Negash T."/>
            <person name="Nguyen T."/>
            <person name="Nguyen N."/>
            <person name="Nicol R."/>
            <person name="Norbu C."/>
            <person name="Norbu N."/>
            <person name="Novod N."/>
            <person name="O'Neill B."/>
            <person name="Osman S."/>
            <person name="Markiewicz E."/>
            <person name="Oyono O.L."/>
            <person name="Patti C."/>
            <person name="Phunkhang P."/>
            <person name="Pierre F."/>
            <person name="Priest M."/>
            <person name="Raghuraman S."/>
            <person name="Rege F."/>
            <person name="Reyes R."/>
            <person name="Rise C."/>
            <person name="Rogov P."/>
            <person name="Ross K."/>
            <person name="Ryan E."/>
            <person name="Settipalli S."/>
            <person name="Shea T."/>
            <person name="Sherpa N."/>
            <person name="Shi L."/>
            <person name="Shih D."/>
            <person name="Sparrow T."/>
            <person name="Spaulding J."/>
            <person name="Stalker J."/>
            <person name="Stange-Thomann N."/>
            <person name="Stavropoulos S."/>
            <person name="Stone C."/>
            <person name="Strader C."/>
            <person name="Tesfaye S."/>
            <person name="Thomson T."/>
            <person name="Thoulutsang Y."/>
            <person name="Thoulutsang D."/>
            <person name="Topham K."/>
            <person name="Topping I."/>
            <person name="Tsamla T."/>
            <person name="Vassiliev H."/>
            <person name="Vo A."/>
            <person name="Wangchuk T."/>
            <person name="Wangdi T."/>
            <person name="Weiand M."/>
            <person name="Wilkinson J."/>
            <person name="Wilson A."/>
            <person name="Yadav S."/>
            <person name="Young G."/>
            <person name="Yu Q."/>
            <person name="Zembek L."/>
            <person name="Zhong D."/>
            <person name="Zimmer A."/>
            <person name="Zwirko Z."/>
            <person name="Jaffe D.B."/>
            <person name="Alvarez P."/>
            <person name="Brockman W."/>
            <person name="Butler J."/>
            <person name="Chin C."/>
            <person name="Gnerre S."/>
            <person name="Grabherr M."/>
            <person name="Kleber M."/>
            <person name="Mauceli E."/>
            <person name="MacCallum I."/>
        </authorList>
    </citation>
    <scope>NUCLEOTIDE SEQUENCE [LARGE SCALE GENOMIC DNA]</scope>
    <source>
        <strain evidence="3">MSH-3 / Tucson 14011-0111.49</strain>
    </source>
</reference>
<dbReference type="Proteomes" id="UP000008744">
    <property type="component" value="Unassembled WGS sequence"/>
</dbReference>
<dbReference type="AlphaFoldDB" id="B4H9F6"/>
<evidence type="ECO:0000313" key="2">
    <source>
        <dbReference type="EMBL" id="EDW35388.1"/>
    </source>
</evidence>
<feature type="compositionally biased region" description="Polar residues" evidence="1">
    <location>
        <begin position="20"/>
        <end position="41"/>
    </location>
</feature>
<accession>B4H9F6</accession>
<proteinExistence type="predicted"/>
<gene>
    <name evidence="2" type="primary">Dper\GL15331</name>
    <name evidence="2" type="ORF">Dper_GL15331</name>
</gene>
<evidence type="ECO:0000256" key="1">
    <source>
        <dbReference type="SAM" id="MobiDB-lite"/>
    </source>
</evidence>
<dbReference type="EMBL" id="CH479228">
    <property type="protein sequence ID" value="EDW35388.1"/>
    <property type="molecule type" value="Genomic_DNA"/>
</dbReference>
<keyword evidence="3" id="KW-1185">Reference proteome</keyword>
<feature type="region of interest" description="Disordered" evidence="1">
    <location>
        <begin position="1"/>
        <end position="62"/>
    </location>
</feature>
<protein>
    <submittedName>
        <fullName evidence="2">GL15331</fullName>
    </submittedName>
</protein>
<dbReference type="HOGENOM" id="CLU_2906446_0_0_1"/>
<name>B4H9F6_DROPE</name>
<organism evidence="3">
    <name type="scientific">Drosophila persimilis</name>
    <name type="common">Fruit fly</name>
    <dbReference type="NCBI Taxonomy" id="7234"/>
    <lineage>
        <taxon>Eukaryota</taxon>
        <taxon>Metazoa</taxon>
        <taxon>Ecdysozoa</taxon>
        <taxon>Arthropoda</taxon>
        <taxon>Hexapoda</taxon>
        <taxon>Insecta</taxon>
        <taxon>Pterygota</taxon>
        <taxon>Neoptera</taxon>
        <taxon>Endopterygota</taxon>
        <taxon>Diptera</taxon>
        <taxon>Brachycera</taxon>
        <taxon>Muscomorpha</taxon>
        <taxon>Ephydroidea</taxon>
        <taxon>Drosophilidae</taxon>
        <taxon>Drosophila</taxon>
        <taxon>Sophophora</taxon>
    </lineage>
</organism>